<organism evidence="1 2">
    <name type="scientific">Paenibacillus naphthalenovorans</name>
    <dbReference type="NCBI Taxonomy" id="162209"/>
    <lineage>
        <taxon>Bacteria</taxon>
        <taxon>Bacillati</taxon>
        <taxon>Bacillota</taxon>
        <taxon>Bacilli</taxon>
        <taxon>Bacillales</taxon>
        <taxon>Paenibacillaceae</taxon>
        <taxon>Paenibacillus</taxon>
    </lineage>
</organism>
<sequence>MLILFSLENMAQESRDFSRGRFNGSERMLENMINQLSDEDLEKCFLEIVEWRESGVLQMYSIIRKQWEEFKQKSGIDTFPIHMMSEPILFEIAKRKYREEGINV</sequence>
<proteinExistence type="predicted"/>
<protein>
    <submittedName>
        <fullName evidence="1">Uncharacterized protein</fullName>
    </submittedName>
</protein>
<evidence type="ECO:0000313" key="2">
    <source>
        <dbReference type="Proteomes" id="UP000061660"/>
    </source>
</evidence>
<dbReference type="KEGG" id="pnp:IJ22_18360"/>
<reference evidence="2" key="1">
    <citation type="submission" date="2015-12" db="EMBL/GenBank/DDBJ databases">
        <title>Complete genome sequences of two moderately thermophilic Paenibacillus species.</title>
        <authorList>
            <person name="Butler R.III."/>
            <person name="Wang J."/>
            <person name="Stark B.C."/>
            <person name="Pombert J.-F."/>
        </authorList>
    </citation>
    <scope>NUCLEOTIDE SEQUENCE [LARGE SCALE GENOMIC DNA]</scope>
    <source>
        <strain evidence="2">32O-Y</strain>
    </source>
</reference>
<name>A0A0U2KYZ3_9BACL</name>
<dbReference type="Proteomes" id="UP000061660">
    <property type="component" value="Chromosome"/>
</dbReference>
<reference evidence="1 2" key="2">
    <citation type="journal article" date="2016" name="Genome Announc.">
        <title>Complete Genome Sequences of Two Interactive Moderate Thermophiles, Paenibacillus napthalenovorans 32O-Y and Paenibacillus sp. 32O-W.</title>
        <authorList>
            <person name="Butler R.R.III."/>
            <person name="Wang J."/>
            <person name="Stark B.C."/>
            <person name="Pombert J.F."/>
        </authorList>
    </citation>
    <scope>NUCLEOTIDE SEQUENCE [LARGE SCALE GENOMIC DNA]</scope>
    <source>
        <strain evidence="1 2">32O-Y</strain>
    </source>
</reference>
<gene>
    <name evidence="1" type="ORF">IJ22_18360</name>
</gene>
<accession>A0A0U2KYZ3</accession>
<dbReference type="EMBL" id="CP013652">
    <property type="protein sequence ID" value="ALS22210.1"/>
    <property type="molecule type" value="Genomic_DNA"/>
</dbReference>
<dbReference type="STRING" id="162209.IJ22_18360"/>
<dbReference type="PATRIC" id="fig|162209.4.peg.1946"/>
<dbReference type="AlphaFoldDB" id="A0A0U2KYZ3"/>
<evidence type="ECO:0000313" key="1">
    <source>
        <dbReference type="EMBL" id="ALS22210.1"/>
    </source>
</evidence>
<keyword evidence="2" id="KW-1185">Reference proteome</keyword>